<name>A0A368RQB8_SETIT</name>
<reference evidence="1" key="1">
    <citation type="journal article" date="2012" name="Nat. Biotechnol.">
        <title>Reference genome sequence of the model plant Setaria.</title>
        <authorList>
            <person name="Bennetzen J.L."/>
            <person name="Schmutz J."/>
            <person name="Wang H."/>
            <person name="Percifield R."/>
            <person name="Hawkins J."/>
            <person name="Pontaroli A.C."/>
            <person name="Estep M."/>
            <person name="Feng L."/>
            <person name="Vaughn J.N."/>
            <person name="Grimwood J."/>
            <person name="Jenkins J."/>
            <person name="Barry K."/>
            <person name="Lindquist E."/>
            <person name="Hellsten U."/>
            <person name="Deshpande S."/>
            <person name="Wang X."/>
            <person name="Wu X."/>
            <person name="Mitros T."/>
            <person name="Triplett J."/>
            <person name="Yang X."/>
            <person name="Ye C.Y."/>
            <person name="Mauro-Herrera M."/>
            <person name="Wang L."/>
            <person name="Li P."/>
            <person name="Sharma M."/>
            <person name="Sharma R."/>
            <person name="Ronald P.C."/>
            <person name="Panaud O."/>
            <person name="Kellogg E.A."/>
            <person name="Brutnell T.P."/>
            <person name="Doust A.N."/>
            <person name="Tuskan G.A."/>
            <person name="Rokhsar D."/>
            <person name="Devos K.M."/>
        </authorList>
    </citation>
    <scope>NUCLEOTIDE SEQUENCE [LARGE SCALE GENOMIC DNA]</scope>
    <source>
        <strain evidence="1">Yugu1</strain>
    </source>
</reference>
<organism evidence="1">
    <name type="scientific">Setaria italica</name>
    <name type="common">Foxtail millet</name>
    <name type="synonym">Panicum italicum</name>
    <dbReference type="NCBI Taxonomy" id="4555"/>
    <lineage>
        <taxon>Eukaryota</taxon>
        <taxon>Viridiplantae</taxon>
        <taxon>Streptophyta</taxon>
        <taxon>Embryophyta</taxon>
        <taxon>Tracheophyta</taxon>
        <taxon>Spermatophyta</taxon>
        <taxon>Magnoliopsida</taxon>
        <taxon>Liliopsida</taxon>
        <taxon>Poales</taxon>
        <taxon>Poaceae</taxon>
        <taxon>PACMAD clade</taxon>
        <taxon>Panicoideae</taxon>
        <taxon>Panicodae</taxon>
        <taxon>Paniceae</taxon>
        <taxon>Cenchrinae</taxon>
        <taxon>Setaria</taxon>
    </lineage>
</organism>
<reference evidence="1" key="2">
    <citation type="submission" date="2015-07" db="EMBL/GenBank/DDBJ databases">
        <authorList>
            <person name="Noorani M."/>
        </authorList>
    </citation>
    <scope>NUCLEOTIDE SEQUENCE</scope>
    <source>
        <strain evidence="1">Yugu1</strain>
    </source>
</reference>
<evidence type="ECO:0000313" key="1">
    <source>
        <dbReference type="EMBL" id="RCV32417.1"/>
    </source>
</evidence>
<dbReference type="OrthoDB" id="10408217at2759"/>
<dbReference type="EMBL" id="CM003534">
    <property type="protein sequence ID" value="RCV32417.1"/>
    <property type="molecule type" value="Genomic_DNA"/>
</dbReference>
<dbReference type="AlphaFoldDB" id="A0A368RQB8"/>
<sequence>MCDRIGEGGASFVPVPKMCDGIGDGGASSVPIPKMCDTGAGGGDRSPERILNIGRSRLRVDHLDQLYVLDSEDEGIGMEVGALCP</sequence>
<protein>
    <submittedName>
        <fullName evidence="1">Uncharacterized protein</fullName>
    </submittedName>
</protein>
<proteinExistence type="predicted"/>
<gene>
    <name evidence="1" type="ORF">SETIT_7G001100v2</name>
</gene>
<accession>A0A368RQB8</accession>